<name>A0A1B9U529_AGRTU</name>
<dbReference type="RefSeq" id="WP_003516006.1">
    <property type="nucleotide sequence ID" value="NC_015183.1"/>
</dbReference>
<dbReference type="GeneID" id="92770991"/>
<feature type="chain" id="PRO_5043143717" evidence="1">
    <location>
        <begin position="24"/>
        <end position="135"/>
    </location>
</feature>
<accession>A0A1B9U529</accession>
<comment type="caution">
    <text evidence="2">The sequence shown here is derived from an EMBL/GenBank/DDBJ whole genome shotgun (WGS) entry which is preliminary data.</text>
</comment>
<evidence type="ECO:0000256" key="1">
    <source>
        <dbReference type="SAM" id="SignalP"/>
    </source>
</evidence>
<accession>A0AA86FVX9</accession>
<dbReference type="PROSITE" id="PS51257">
    <property type="entry name" value="PROKAR_LIPOPROTEIN"/>
    <property type="match status" value="1"/>
</dbReference>
<feature type="signal peptide" evidence="1">
    <location>
        <begin position="1"/>
        <end position="23"/>
    </location>
</feature>
<sequence length="135" mass="14220">MNRLLRSHAPKAAGLLLAAAALAACQPKPQPASSSASRAALPTMERIALGANACWFKSGDPAFKAYRLAPELNSFSGRPRILLVPRNSPESRPMLVIQAEGNPAKLDAFGPVMNEAISGRIATDVKRWANGGKGC</sequence>
<dbReference type="KEGG" id="atf:Ach5_17650"/>
<keyword evidence="1" id="KW-0732">Signal</keyword>
<gene>
    <name evidence="2" type="ORF">G6M46_19925</name>
</gene>
<dbReference type="AlphaFoldDB" id="A0A1B9U529"/>
<proteinExistence type="predicted"/>
<organism evidence="2 3">
    <name type="scientific">Agrobacterium tumefaciens</name>
    <dbReference type="NCBI Taxonomy" id="358"/>
    <lineage>
        <taxon>Bacteria</taxon>
        <taxon>Pseudomonadati</taxon>
        <taxon>Pseudomonadota</taxon>
        <taxon>Alphaproteobacteria</taxon>
        <taxon>Hyphomicrobiales</taxon>
        <taxon>Rhizobiaceae</taxon>
        <taxon>Rhizobium/Agrobacterium group</taxon>
        <taxon>Agrobacterium</taxon>
        <taxon>Agrobacterium tumefaciens complex</taxon>
    </lineage>
</organism>
<protein>
    <submittedName>
        <fullName evidence="2">Uncharacterized protein</fullName>
    </submittedName>
</protein>
<evidence type="ECO:0000313" key="3">
    <source>
        <dbReference type="Proteomes" id="UP000702952"/>
    </source>
</evidence>
<evidence type="ECO:0000313" key="2">
    <source>
        <dbReference type="EMBL" id="NTC30405.1"/>
    </source>
</evidence>
<dbReference type="EMBL" id="JAAMAY010000030">
    <property type="protein sequence ID" value="NTC30405.1"/>
    <property type="molecule type" value="Genomic_DNA"/>
</dbReference>
<reference evidence="2" key="1">
    <citation type="journal article" date="2020" name="Science">
        <title>Unexpected conservation and global transmission of agrobacterial virulence plasmids.</title>
        <authorList>
            <person name="Weisberg A.J."/>
            <person name="Davis E.W. 2nd"/>
            <person name="Tabima J."/>
            <person name="Belcher M.S."/>
            <person name="Miller M."/>
            <person name="Kuo C.H."/>
            <person name="Loper J.E."/>
            <person name="Grunwald N.J."/>
            <person name="Putnam M.L."/>
            <person name="Chang J.H."/>
        </authorList>
    </citation>
    <scope>NUCLEOTIDE SEQUENCE</scope>
    <source>
        <strain evidence="2">17-1853-1a</strain>
    </source>
</reference>
<dbReference type="Proteomes" id="UP000702952">
    <property type="component" value="Unassembled WGS sequence"/>
</dbReference>